<comment type="caution">
    <text evidence="7">Lacks conserved residue(s) required for the propagation of feature annotation.</text>
</comment>
<comment type="caution">
    <text evidence="11">The sequence shown here is derived from an EMBL/GenBank/DDBJ whole genome shotgun (WGS) entry which is preliminary data.</text>
</comment>
<evidence type="ECO:0000256" key="6">
    <source>
        <dbReference type="ARBA" id="ARBA00022801"/>
    </source>
</evidence>
<evidence type="ECO:0000313" key="12">
    <source>
        <dbReference type="Proteomes" id="UP001146793"/>
    </source>
</evidence>
<dbReference type="PROSITE" id="PS51275">
    <property type="entry name" value="PEPTIDASE_C26_GGH"/>
    <property type="match status" value="1"/>
</dbReference>
<evidence type="ECO:0000313" key="11">
    <source>
        <dbReference type="EMBL" id="KAJ3448395.1"/>
    </source>
</evidence>
<dbReference type="GO" id="GO:0005576">
    <property type="term" value="C:extracellular region"/>
    <property type="evidence" value="ECO:0007669"/>
    <property type="project" value="UniProtKB-SubCell"/>
</dbReference>
<keyword evidence="9" id="KW-0472">Membrane</keyword>
<dbReference type="EC" id="3.4.19.9" evidence="3"/>
<dbReference type="InterPro" id="IPR015527">
    <property type="entry name" value="Pept_C26_g-glut_hydrolase"/>
</dbReference>
<feature type="region of interest" description="Disordered" evidence="8">
    <location>
        <begin position="173"/>
        <end position="208"/>
    </location>
</feature>
<gene>
    <name evidence="11" type="ORF">M0812_00874</name>
</gene>
<dbReference type="GO" id="GO:0046900">
    <property type="term" value="P:tetrahydrofolylpolyglutamate metabolic process"/>
    <property type="evidence" value="ECO:0007669"/>
    <property type="project" value="TreeGrafter"/>
</dbReference>
<feature type="region of interest" description="Disordered" evidence="8">
    <location>
        <begin position="235"/>
        <end position="321"/>
    </location>
</feature>
<dbReference type="Proteomes" id="UP001146793">
    <property type="component" value="Unassembled WGS sequence"/>
</dbReference>
<dbReference type="GO" id="GO:0005773">
    <property type="term" value="C:vacuole"/>
    <property type="evidence" value="ECO:0007669"/>
    <property type="project" value="TreeGrafter"/>
</dbReference>
<feature type="signal peptide" evidence="10">
    <location>
        <begin position="1"/>
        <end position="24"/>
    </location>
</feature>
<keyword evidence="11" id="KW-0645">Protease</keyword>
<comment type="similarity">
    <text evidence="2">Belongs to the peptidase C26 family.</text>
</comment>
<dbReference type="GO" id="GO:0006508">
    <property type="term" value="P:proteolysis"/>
    <property type="evidence" value="ECO:0007669"/>
    <property type="project" value="UniProtKB-KW"/>
</dbReference>
<feature type="chain" id="PRO_5043765030" description="folate gamma-glutamyl hydrolase" evidence="10">
    <location>
        <begin position="25"/>
        <end position="513"/>
    </location>
</feature>
<proteinExistence type="inferred from homology"/>
<feature type="transmembrane region" description="Helical" evidence="9">
    <location>
        <begin position="471"/>
        <end position="492"/>
    </location>
</feature>
<dbReference type="Gene3D" id="3.40.50.880">
    <property type="match status" value="2"/>
</dbReference>
<keyword evidence="9" id="KW-1133">Transmembrane helix</keyword>
<dbReference type="AlphaFoldDB" id="A0AAV8A6K1"/>
<dbReference type="PANTHER" id="PTHR11315:SF0">
    <property type="entry name" value="FOLATE GAMMA-GLUTAMYL HYDROLASE"/>
    <property type="match status" value="1"/>
</dbReference>
<dbReference type="PANTHER" id="PTHR11315">
    <property type="entry name" value="PROTEASE FAMILY C26 GAMMA-GLUTAMYL HYDROLASE"/>
    <property type="match status" value="1"/>
</dbReference>
<evidence type="ECO:0000256" key="1">
    <source>
        <dbReference type="ARBA" id="ARBA00004239"/>
    </source>
</evidence>
<organism evidence="11 12">
    <name type="scientific">Anaeramoeba flamelloides</name>
    <dbReference type="NCBI Taxonomy" id="1746091"/>
    <lineage>
        <taxon>Eukaryota</taxon>
        <taxon>Metamonada</taxon>
        <taxon>Anaeramoebidae</taxon>
        <taxon>Anaeramoeba</taxon>
    </lineage>
</organism>
<evidence type="ECO:0000256" key="9">
    <source>
        <dbReference type="SAM" id="Phobius"/>
    </source>
</evidence>
<evidence type="ECO:0000256" key="4">
    <source>
        <dbReference type="ARBA" id="ARBA00022525"/>
    </source>
</evidence>
<dbReference type="GO" id="GO:0034722">
    <property type="term" value="F:gamma-glutamyl-peptidase activity"/>
    <property type="evidence" value="ECO:0007669"/>
    <property type="project" value="UniProtKB-EC"/>
</dbReference>
<reference evidence="11" key="1">
    <citation type="submission" date="2022-08" db="EMBL/GenBank/DDBJ databases">
        <title>Novel sulphate-reducing endosymbionts in the free-living metamonad Anaeramoeba.</title>
        <authorList>
            <person name="Jerlstrom-Hultqvist J."/>
            <person name="Cepicka I."/>
            <person name="Gallot-Lavallee L."/>
            <person name="Salas-Leiva D."/>
            <person name="Curtis B.A."/>
            <person name="Zahonova K."/>
            <person name="Pipaliya S."/>
            <person name="Dacks J."/>
            <person name="Roger A.J."/>
        </authorList>
    </citation>
    <scope>NUCLEOTIDE SEQUENCE</scope>
    <source>
        <strain evidence="11">Busselton2</strain>
    </source>
</reference>
<evidence type="ECO:0000256" key="7">
    <source>
        <dbReference type="PROSITE-ProRule" id="PRU00607"/>
    </source>
</evidence>
<name>A0AAV8A6K1_9EUKA</name>
<keyword evidence="6 11" id="KW-0378">Hydrolase</keyword>
<evidence type="ECO:0000256" key="3">
    <source>
        <dbReference type="ARBA" id="ARBA00012886"/>
    </source>
</evidence>
<feature type="compositionally biased region" description="Basic and acidic residues" evidence="8">
    <location>
        <begin position="235"/>
        <end position="266"/>
    </location>
</feature>
<feature type="compositionally biased region" description="Basic and acidic residues" evidence="8">
    <location>
        <begin position="273"/>
        <end position="307"/>
    </location>
</feature>
<protein>
    <recommendedName>
        <fullName evidence="3">folate gamma-glutamyl hydrolase</fullName>
        <ecNumber evidence="3">3.4.19.9</ecNumber>
    </recommendedName>
</protein>
<keyword evidence="5 10" id="KW-0732">Signal</keyword>
<dbReference type="Pfam" id="PF07722">
    <property type="entry name" value="Peptidase_C26"/>
    <property type="match status" value="1"/>
</dbReference>
<dbReference type="InterPro" id="IPR011697">
    <property type="entry name" value="Peptidase_C26"/>
</dbReference>
<evidence type="ECO:0000256" key="10">
    <source>
        <dbReference type="SAM" id="SignalP"/>
    </source>
</evidence>
<keyword evidence="4" id="KW-0964">Secreted</keyword>
<evidence type="ECO:0000256" key="5">
    <source>
        <dbReference type="ARBA" id="ARBA00022729"/>
    </source>
</evidence>
<keyword evidence="9" id="KW-0812">Transmembrane</keyword>
<sequence length="513" mass="60479">MGLILKTFLFFLLVFPALITPATNSRMPIFGMITLQTEKSLKHIGEQFLPLSLVNWISSAGAKVVPISYDIDLDQLTILLDQIDGVIIPGRGERLKIEEHNNFDLPIHFTLRKIFSKAIIKNDLGQVFPIFALEDGLHTLLTMTSGDLFLEKQIDALNYHYKLIPFEKNLKNKNKNKKNNKKDSLIENEGDNDNESTRKNKKKQEQNKNKLLINEVIINRYNPIRDEYLQKKKEQEMEMEMEKEKEKEKEKDKDKDKEKEKEKEEQNNQTKNNSKDKNTEEEESKEKEHESKEQEQEESKEKEKKNEEEEEEEEEEEKVIEFPEMLFDLQTGIRLTSFQDNLKLRSFYQVIHTIKDRKGSEIIASIQAKKYPFYGVTWMVEKPGSKADPEKSIQQLQRGYEIAQDLALLVVGETRKNIQQTSHWHEESETIIQAQTSYLTKDFSQGKFKECYFFNLKPENRLFNSSQFKSYINFFCIIGLATLLKFLYSLFCKRPSKKRKIRNKKKYRGLKRL</sequence>
<evidence type="ECO:0000256" key="2">
    <source>
        <dbReference type="ARBA" id="ARBA00011083"/>
    </source>
</evidence>
<evidence type="ECO:0000256" key="8">
    <source>
        <dbReference type="SAM" id="MobiDB-lite"/>
    </source>
</evidence>
<dbReference type="EMBL" id="JANTQA010000015">
    <property type="protein sequence ID" value="KAJ3448395.1"/>
    <property type="molecule type" value="Genomic_DNA"/>
</dbReference>
<feature type="compositionally biased region" description="Basic and acidic residues" evidence="8">
    <location>
        <begin position="195"/>
        <end position="208"/>
    </location>
</feature>
<feature type="compositionally biased region" description="Acidic residues" evidence="8">
    <location>
        <begin position="308"/>
        <end position="318"/>
    </location>
</feature>
<comment type="subcellular location">
    <subcellularLocation>
        <location evidence="1">Secreted</location>
        <location evidence="1">Extracellular space</location>
    </subcellularLocation>
</comment>
<dbReference type="InterPro" id="IPR029062">
    <property type="entry name" value="Class_I_gatase-like"/>
</dbReference>
<accession>A0AAV8A6K1</accession>